<feature type="coiled-coil region" evidence="1">
    <location>
        <begin position="150"/>
        <end position="177"/>
    </location>
</feature>
<sequence length="180" mass="21458">MREILIIILVLFLLSSFFPESCSDTDKTPPIKKEVIDFNSDDFINIDCGIGWRFKVDTEKEISGFFKWNEVIGQQNYHSRDYEWRESPRKLYVSNEVNSIKVYKDKETWIDLNRSSLVGASNYDGKPEWQAPNIKECRIITKNEMNQLELQRVERLNREGQKLFKEAEERRKEAERTRKL</sequence>
<evidence type="ECO:0000256" key="1">
    <source>
        <dbReference type="SAM" id="Coils"/>
    </source>
</evidence>
<dbReference type="EMBL" id="UINC01117931">
    <property type="protein sequence ID" value="SVC90705.1"/>
    <property type="molecule type" value="Genomic_DNA"/>
</dbReference>
<dbReference type="AlphaFoldDB" id="A0A382R0R1"/>
<accession>A0A382R0R1</accession>
<protein>
    <submittedName>
        <fullName evidence="2">Uncharacterized protein</fullName>
    </submittedName>
</protein>
<keyword evidence="1" id="KW-0175">Coiled coil</keyword>
<proteinExistence type="predicted"/>
<evidence type="ECO:0000313" key="2">
    <source>
        <dbReference type="EMBL" id="SVC90705.1"/>
    </source>
</evidence>
<organism evidence="2">
    <name type="scientific">marine metagenome</name>
    <dbReference type="NCBI Taxonomy" id="408172"/>
    <lineage>
        <taxon>unclassified sequences</taxon>
        <taxon>metagenomes</taxon>
        <taxon>ecological metagenomes</taxon>
    </lineage>
</organism>
<name>A0A382R0R1_9ZZZZ</name>
<reference evidence="2" key="1">
    <citation type="submission" date="2018-05" db="EMBL/GenBank/DDBJ databases">
        <authorList>
            <person name="Lanie J.A."/>
            <person name="Ng W.-L."/>
            <person name="Kazmierczak K.M."/>
            <person name="Andrzejewski T.M."/>
            <person name="Davidsen T.M."/>
            <person name="Wayne K.J."/>
            <person name="Tettelin H."/>
            <person name="Glass J.I."/>
            <person name="Rusch D."/>
            <person name="Podicherti R."/>
            <person name="Tsui H.-C.T."/>
            <person name="Winkler M.E."/>
        </authorList>
    </citation>
    <scope>NUCLEOTIDE SEQUENCE</scope>
</reference>
<gene>
    <name evidence="2" type="ORF">METZ01_LOCUS343559</name>
</gene>